<dbReference type="InterPro" id="IPR045116">
    <property type="entry name" value="Clp1/Grc3"/>
</dbReference>
<reference evidence="7 8" key="1">
    <citation type="journal article" date="2023" name="Arcadia Sci">
        <title>De novo assembly of a long-read Amblyomma americanum tick genome.</title>
        <authorList>
            <person name="Chou S."/>
            <person name="Poskanzer K.E."/>
            <person name="Rollins M."/>
            <person name="Thuy-Boun P.S."/>
        </authorList>
    </citation>
    <scope>NUCLEOTIDE SEQUENCE [LARGE SCALE GENOMIC DNA]</scope>
    <source>
        <strain evidence="7">F_SG_1</strain>
        <tissue evidence="7">Salivary glands</tissue>
    </source>
</reference>
<dbReference type="FunFam" id="2.60.120.1030:FF:000001">
    <property type="entry name" value="Protein CLP1 homolog 5"/>
    <property type="match status" value="1"/>
</dbReference>
<dbReference type="Gene3D" id="2.60.120.1030">
    <property type="entry name" value="Clp1, DNA binding domain"/>
    <property type="match status" value="1"/>
</dbReference>
<proteinExistence type="predicted"/>
<keyword evidence="5" id="KW-0539">Nucleus</keyword>
<keyword evidence="4" id="KW-0067">ATP-binding</keyword>
<protein>
    <recommendedName>
        <fullName evidence="6">Clp1 N-terminal domain-containing protein</fullName>
    </recommendedName>
</protein>
<evidence type="ECO:0000256" key="4">
    <source>
        <dbReference type="ARBA" id="ARBA00022840"/>
    </source>
</evidence>
<sequence>MSEEKETKEEAAQEFRIDPESELRFEVEGKEKVTIELKSGLAEIFGVELVKNKKFTFGPGAKVAVFTWHGCTLEISLLSVLFSFHRNKSVYFWGLSYAFIAV</sequence>
<feature type="domain" description="Clp1 N-terminal" evidence="6">
    <location>
        <begin position="17"/>
        <end position="76"/>
    </location>
</feature>
<dbReference type="Proteomes" id="UP001321473">
    <property type="component" value="Unassembled WGS sequence"/>
</dbReference>
<evidence type="ECO:0000259" key="6">
    <source>
        <dbReference type="Pfam" id="PF16573"/>
    </source>
</evidence>
<keyword evidence="8" id="KW-1185">Reference proteome</keyword>
<evidence type="ECO:0000313" key="7">
    <source>
        <dbReference type="EMBL" id="KAK8775595.1"/>
    </source>
</evidence>
<dbReference type="PANTHER" id="PTHR12755">
    <property type="entry name" value="CLEAVAGE/POLYADENYLATION FACTOR IA SUBUNIT CLP1P"/>
    <property type="match status" value="1"/>
</dbReference>
<dbReference type="PANTHER" id="PTHR12755:SF6">
    <property type="entry name" value="POLYRIBONUCLEOTIDE 5'-HYDROXYL-KINASE CLP1"/>
    <property type="match status" value="1"/>
</dbReference>
<name>A0AAQ4ELD4_AMBAM</name>
<dbReference type="GO" id="GO:0006388">
    <property type="term" value="P:tRNA splicing, via endonucleolytic cleavage and ligation"/>
    <property type="evidence" value="ECO:0007669"/>
    <property type="project" value="TreeGrafter"/>
</dbReference>
<dbReference type="GO" id="GO:0006397">
    <property type="term" value="P:mRNA processing"/>
    <property type="evidence" value="ECO:0007669"/>
    <property type="project" value="UniProtKB-KW"/>
</dbReference>
<accession>A0AAQ4ELD4</accession>
<evidence type="ECO:0000256" key="3">
    <source>
        <dbReference type="ARBA" id="ARBA00022741"/>
    </source>
</evidence>
<dbReference type="GO" id="GO:0005524">
    <property type="term" value="F:ATP binding"/>
    <property type="evidence" value="ECO:0007669"/>
    <property type="project" value="UniProtKB-KW"/>
</dbReference>
<dbReference type="GO" id="GO:0051731">
    <property type="term" value="F:polynucleotide 5'-hydroxyl-kinase activity"/>
    <property type="evidence" value="ECO:0007669"/>
    <property type="project" value="InterPro"/>
</dbReference>
<comment type="caution">
    <text evidence="7">The sequence shown here is derived from an EMBL/GenBank/DDBJ whole genome shotgun (WGS) entry which is preliminary data.</text>
</comment>
<evidence type="ECO:0000256" key="5">
    <source>
        <dbReference type="ARBA" id="ARBA00023242"/>
    </source>
</evidence>
<keyword evidence="3" id="KW-0547">Nucleotide-binding</keyword>
<evidence type="ECO:0000256" key="2">
    <source>
        <dbReference type="ARBA" id="ARBA00022664"/>
    </source>
</evidence>
<dbReference type="AlphaFoldDB" id="A0AAQ4ELD4"/>
<evidence type="ECO:0000256" key="1">
    <source>
        <dbReference type="ARBA" id="ARBA00004123"/>
    </source>
</evidence>
<dbReference type="EMBL" id="JARKHS020013923">
    <property type="protein sequence ID" value="KAK8775595.1"/>
    <property type="molecule type" value="Genomic_DNA"/>
</dbReference>
<evidence type="ECO:0000313" key="8">
    <source>
        <dbReference type="Proteomes" id="UP001321473"/>
    </source>
</evidence>
<organism evidence="7 8">
    <name type="scientific">Amblyomma americanum</name>
    <name type="common">Lone star tick</name>
    <dbReference type="NCBI Taxonomy" id="6943"/>
    <lineage>
        <taxon>Eukaryota</taxon>
        <taxon>Metazoa</taxon>
        <taxon>Ecdysozoa</taxon>
        <taxon>Arthropoda</taxon>
        <taxon>Chelicerata</taxon>
        <taxon>Arachnida</taxon>
        <taxon>Acari</taxon>
        <taxon>Parasitiformes</taxon>
        <taxon>Ixodida</taxon>
        <taxon>Ixodoidea</taxon>
        <taxon>Ixodidae</taxon>
        <taxon>Amblyomminae</taxon>
        <taxon>Amblyomma</taxon>
    </lineage>
</organism>
<comment type="subcellular location">
    <subcellularLocation>
        <location evidence="1">Nucleus</location>
    </subcellularLocation>
</comment>
<dbReference type="GO" id="GO:0005634">
    <property type="term" value="C:nucleus"/>
    <property type="evidence" value="ECO:0007669"/>
    <property type="project" value="UniProtKB-SubCell"/>
</dbReference>
<gene>
    <name evidence="7" type="ORF">V5799_031063</name>
</gene>
<dbReference type="Pfam" id="PF16573">
    <property type="entry name" value="CLP1_N"/>
    <property type="match status" value="1"/>
</dbReference>
<dbReference type="InterPro" id="IPR038239">
    <property type="entry name" value="Clp1_N_sf"/>
</dbReference>
<dbReference type="InterPro" id="IPR032324">
    <property type="entry name" value="Clp1_N"/>
</dbReference>
<keyword evidence="2" id="KW-0507">mRNA processing</keyword>